<organism evidence="2 3">
    <name type="scientific">Arthrobacter terricola</name>
    <dbReference type="NCBI Taxonomy" id="2547396"/>
    <lineage>
        <taxon>Bacteria</taxon>
        <taxon>Bacillati</taxon>
        <taxon>Actinomycetota</taxon>
        <taxon>Actinomycetes</taxon>
        <taxon>Micrococcales</taxon>
        <taxon>Micrococcaceae</taxon>
        <taxon>Arthrobacter</taxon>
    </lineage>
</organism>
<feature type="domain" description="Tyrosine specific protein phosphatases" evidence="1">
    <location>
        <begin position="110"/>
        <end position="160"/>
    </location>
</feature>
<evidence type="ECO:0000313" key="2">
    <source>
        <dbReference type="EMBL" id="TDF88891.1"/>
    </source>
</evidence>
<comment type="caution">
    <text evidence="2">The sequence shown here is derived from an EMBL/GenBank/DDBJ whole genome shotgun (WGS) entry which is preliminary data.</text>
</comment>
<dbReference type="PROSITE" id="PS50056">
    <property type="entry name" value="TYR_PHOSPHATASE_2"/>
    <property type="match status" value="1"/>
</dbReference>
<dbReference type="PROSITE" id="PS00383">
    <property type="entry name" value="TYR_PHOSPHATASE_1"/>
    <property type="match status" value="1"/>
</dbReference>
<dbReference type="InterPro" id="IPR000387">
    <property type="entry name" value="Tyr_Pase_dom"/>
</dbReference>
<name>A0A4R5K6K0_9MICC</name>
<gene>
    <name evidence="2" type="ORF">E1809_23420</name>
</gene>
<dbReference type="InterPro" id="IPR016130">
    <property type="entry name" value="Tyr_Pase_AS"/>
</dbReference>
<reference evidence="2 3" key="1">
    <citation type="submission" date="2019-03" db="EMBL/GenBank/DDBJ databases">
        <title>Whole genome sequence of Arthrobacter sp JH1-1.</title>
        <authorList>
            <person name="Trinh H.N."/>
        </authorList>
    </citation>
    <scope>NUCLEOTIDE SEQUENCE [LARGE SCALE GENOMIC DNA]</scope>
    <source>
        <strain evidence="2 3">JH1-1</strain>
    </source>
</reference>
<dbReference type="SUPFAM" id="SSF52799">
    <property type="entry name" value="(Phosphotyrosine protein) phosphatases II"/>
    <property type="match status" value="1"/>
</dbReference>
<dbReference type="OrthoDB" id="1188001at2"/>
<dbReference type="Gene3D" id="3.90.190.10">
    <property type="entry name" value="Protein tyrosine phosphatase superfamily"/>
    <property type="match status" value="1"/>
</dbReference>
<dbReference type="InterPro" id="IPR026893">
    <property type="entry name" value="Tyr/Ser_Pase_IphP-type"/>
</dbReference>
<dbReference type="Pfam" id="PF13350">
    <property type="entry name" value="Y_phosphatase3"/>
    <property type="match status" value="1"/>
</dbReference>
<proteinExistence type="predicted"/>
<dbReference type="RefSeq" id="WP_133206656.1">
    <property type="nucleotide sequence ID" value="NZ_SMRU01000042.1"/>
</dbReference>
<protein>
    <submittedName>
        <fullName evidence="2">Tyrosine-protein phosphatase</fullName>
    </submittedName>
</protein>
<evidence type="ECO:0000313" key="3">
    <source>
        <dbReference type="Proteomes" id="UP000295511"/>
    </source>
</evidence>
<dbReference type="Proteomes" id="UP000295511">
    <property type="component" value="Unassembled WGS sequence"/>
</dbReference>
<keyword evidence="3" id="KW-1185">Reference proteome</keyword>
<dbReference type="GO" id="GO:0004721">
    <property type="term" value="F:phosphoprotein phosphatase activity"/>
    <property type="evidence" value="ECO:0007669"/>
    <property type="project" value="InterPro"/>
</dbReference>
<dbReference type="AlphaFoldDB" id="A0A4R5K6K0"/>
<evidence type="ECO:0000259" key="1">
    <source>
        <dbReference type="PROSITE" id="PS50056"/>
    </source>
</evidence>
<accession>A0A4R5K6K0</accession>
<dbReference type="InterPro" id="IPR029021">
    <property type="entry name" value="Prot-tyrosine_phosphatase-like"/>
</dbReference>
<sequence>MAVQNLRPLIGGRILRGSQPFGMDAAATSEFLDHHGIQAVVDLRSGYERAISPWHLENHEVDLVENPLDPRLASAGLDAIHTAEDLAELYLGWVRARPGWVADSLRPVTQGKRTLIHCSLGKDRTGVVSAVALLAIGTAHRDIVADYAASTEALPAMLQTMAAAWRLAIPEVPEDAFSPSLMLLQSPGAAMEYFLEGFTREFGSATGFLRDAGLSAAELDSLRGV</sequence>
<dbReference type="EMBL" id="SMRU01000042">
    <property type="protein sequence ID" value="TDF88891.1"/>
    <property type="molecule type" value="Genomic_DNA"/>
</dbReference>